<dbReference type="InterPro" id="IPR012937">
    <property type="entry name" value="TET5"/>
</dbReference>
<dbReference type="EMBL" id="CAJNOQ010001269">
    <property type="protein sequence ID" value="CAF0882093.1"/>
    <property type="molecule type" value="Genomic_DNA"/>
</dbReference>
<sequence length="479" mass="54777">MRQHQSHHQQQVQHSTIEQIHSSISKNLRRPLSTSRIVDLQQHQEHSPQATLTLSNEHQNETFRGIELDSSILSVCQVKRLLQLLDQPILINSHTTLPTLTVTPSLFLTQLRLEARQHGLFLRDLRLSGGAASFVLDSTGDLAFRDLDFLISVPDVSSEASWSNIKQAVFSSLPNLHSTASFTHHYQQTQLSLPKRTCTELIEAYTDKMIRILNNYDRWGLISLRNTDGRNLEVKFVERMKRQYQFSVDSFQIVLDPLLNFIDSNQKQSTKLFSNNSMSHKTKHHLKNFHEALTTLSMIGQATSVCPTIVALSNYGNFHVALNHLHHRLIAVKAPEELRGGGLLKYCDLVARGFQPAEPTLIYDLQRYMCSRFFIDFRDSSTQEQVLSKYVGSHFGTDYSVRYRFLYCLYEVISNDSVWLSGYERTCFLHAISTMATTAMAKSCFDYHQQHHSLIPFATSQTGTIKIKKIPHCCMTLSC</sequence>
<dbReference type="EC" id="2.7.7.19" evidence="2"/>
<evidence type="ECO:0000313" key="8">
    <source>
        <dbReference type="Proteomes" id="UP000663829"/>
    </source>
</evidence>
<evidence type="ECO:0000256" key="2">
    <source>
        <dbReference type="ARBA" id="ARBA00012388"/>
    </source>
</evidence>
<name>A0A813YC32_9BILA</name>
<dbReference type="SMART" id="SM01153">
    <property type="entry name" value="DUF1693"/>
    <property type="match status" value="1"/>
</dbReference>
<evidence type="ECO:0000313" key="7">
    <source>
        <dbReference type="EMBL" id="CAF3668120.1"/>
    </source>
</evidence>
<dbReference type="Proteomes" id="UP000681722">
    <property type="component" value="Unassembled WGS sequence"/>
</dbReference>
<dbReference type="OrthoDB" id="10065073at2759"/>
<feature type="region of interest" description="Disordered" evidence="5">
    <location>
        <begin position="1"/>
        <end position="20"/>
    </location>
</feature>
<evidence type="ECO:0000256" key="3">
    <source>
        <dbReference type="ARBA" id="ARBA00022679"/>
    </source>
</evidence>
<dbReference type="PANTHER" id="PTHR12974">
    <property type="entry name" value="PRION-LIKE- Q/N-RICH -DOMAIN-BEARING PROTEIN PROTEIN 44"/>
    <property type="match status" value="1"/>
</dbReference>
<gene>
    <name evidence="6" type="ORF">GPM918_LOCUS7667</name>
    <name evidence="7" type="ORF">SRO942_LOCUS7667</name>
</gene>
<keyword evidence="8" id="KW-1185">Reference proteome</keyword>
<reference evidence="6" key="1">
    <citation type="submission" date="2021-02" db="EMBL/GenBank/DDBJ databases">
        <authorList>
            <person name="Nowell W R."/>
        </authorList>
    </citation>
    <scope>NUCLEOTIDE SEQUENCE</scope>
</reference>
<dbReference type="GO" id="GO:1990817">
    <property type="term" value="F:poly(A) RNA polymerase activity"/>
    <property type="evidence" value="ECO:0007669"/>
    <property type="project" value="UniProtKB-EC"/>
</dbReference>
<dbReference type="Proteomes" id="UP000663829">
    <property type="component" value="Unassembled WGS sequence"/>
</dbReference>
<accession>A0A813YC32</accession>
<proteinExistence type="inferred from homology"/>
<organism evidence="6 8">
    <name type="scientific">Didymodactylos carnosus</name>
    <dbReference type="NCBI Taxonomy" id="1234261"/>
    <lineage>
        <taxon>Eukaryota</taxon>
        <taxon>Metazoa</taxon>
        <taxon>Spiralia</taxon>
        <taxon>Gnathifera</taxon>
        <taxon>Rotifera</taxon>
        <taxon>Eurotatoria</taxon>
        <taxon>Bdelloidea</taxon>
        <taxon>Philodinida</taxon>
        <taxon>Philodinidae</taxon>
        <taxon>Didymodactylos</taxon>
    </lineage>
</organism>
<dbReference type="PANTHER" id="PTHR12974:SF36">
    <property type="entry name" value="POLYNUCLEOTIDE ADENYLYLTRANSFERASE"/>
    <property type="match status" value="1"/>
</dbReference>
<protein>
    <recommendedName>
        <fullName evidence="2">polynucleotide adenylyltransferase</fullName>
        <ecNumber evidence="2">2.7.7.19</ecNumber>
    </recommendedName>
</protein>
<evidence type="ECO:0000313" key="6">
    <source>
        <dbReference type="EMBL" id="CAF0882093.1"/>
    </source>
</evidence>
<dbReference type="EMBL" id="CAJOBC010001269">
    <property type="protein sequence ID" value="CAF3668120.1"/>
    <property type="molecule type" value="Genomic_DNA"/>
</dbReference>
<evidence type="ECO:0000256" key="4">
    <source>
        <dbReference type="ARBA" id="ARBA00047933"/>
    </source>
</evidence>
<dbReference type="GO" id="GO:0003723">
    <property type="term" value="F:RNA binding"/>
    <property type="evidence" value="ECO:0007669"/>
    <property type="project" value="TreeGrafter"/>
</dbReference>
<dbReference type="AlphaFoldDB" id="A0A813YC32"/>
<evidence type="ECO:0000256" key="5">
    <source>
        <dbReference type="SAM" id="MobiDB-lite"/>
    </source>
</evidence>
<evidence type="ECO:0000256" key="1">
    <source>
        <dbReference type="ARBA" id="ARBA00007631"/>
    </source>
</evidence>
<comment type="similarity">
    <text evidence="1">Belongs to the TENT family.</text>
</comment>
<comment type="catalytic activity">
    <reaction evidence="4">
        <text>RNA(n) + ATP = RNA(n)-3'-adenine ribonucleotide + diphosphate</text>
        <dbReference type="Rhea" id="RHEA:11332"/>
        <dbReference type="Rhea" id="RHEA-COMP:14527"/>
        <dbReference type="Rhea" id="RHEA-COMP:17347"/>
        <dbReference type="ChEBI" id="CHEBI:30616"/>
        <dbReference type="ChEBI" id="CHEBI:33019"/>
        <dbReference type="ChEBI" id="CHEBI:140395"/>
        <dbReference type="ChEBI" id="CHEBI:173115"/>
        <dbReference type="EC" id="2.7.7.19"/>
    </reaction>
    <physiologicalReaction direction="left-to-right" evidence="4">
        <dbReference type="Rhea" id="RHEA:11333"/>
    </physiologicalReaction>
</comment>
<dbReference type="Pfam" id="PF07984">
    <property type="entry name" value="NTP_transf_7"/>
    <property type="match status" value="1"/>
</dbReference>
<comment type="caution">
    <text evidence="6">The sequence shown here is derived from an EMBL/GenBank/DDBJ whole genome shotgun (WGS) entry which is preliminary data.</text>
</comment>
<keyword evidence="3" id="KW-0808">Transferase</keyword>
<dbReference type="GO" id="GO:0048255">
    <property type="term" value="P:mRNA stabilization"/>
    <property type="evidence" value="ECO:0007669"/>
    <property type="project" value="TreeGrafter"/>
</dbReference>